<reference evidence="1 2" key="1">
    <citation type="journal article" date="2016" name="Nat. Commun.">
        <title>Thousands of microbial genomes shed light on interconnected biogeochemical processes in an aquifer system.</title>
        <authorList>
            <person name="Anantharaman K."/>
            <person name="Brown C.T."/>
            <person name="Hug L.A."/>
            <person name="Sharon I."/>
            <person name="Castelle C.J."/>
            <person name="Probst A.J."/>
            <person name="Thomas B.C."/>
            <person name="Singh A."/>
            <person name="Wilkins M.J."/>
            <person name="Karaoz U."/>
            <person name="Brodie E.L."/>
            <person name="Williams K.H."/>
            <person name="Hubbard S.S."/>
            <person name="Banfield J.F."/>
        </authorList>
    </citation>
    <scope>NUCLEOTIDE SEQUENCE [LARGE SCALE GENOMIC DNA]</scope>
</reference>
<evidence type="ECO:0000313" key="2">
    <source>
        <dbReference type="Proteomes" id="UP000179266"/>
    </source>
</evidence>
<proteinExistence type="predicted"/>
<dbReference type="EMBL" id="MGDD01000174">
    <property type="protein sequence ID" value="OGL45491.1"/>
    <property type="molecule type" value="Genomic_DNA"/>
</dbReference>
<gene>
    <name evidence="1" type="ORF">A2161_19430</name>
</gene>
<sequence>MLSLGALSLNFPDEIVSAWHLMNRDDKLLNENRIKSLLRLCVMMKSFFPRAGNKFQEDLQKKYMK</sequence>
<protein>
    <submittedName>
        <fullName evidence="1">Uncharacterized protein</fullName>
    </submittedName>
</protein>
<dbReference type="Proteomes" id="UP000179266">
    <property type="component" value="Unassembled WGS sequence"/>
</dbReference>
<name>A0A1F7RVM5_9BACT</name>
<organism evidence="1 2">
    <name type="scientific">Candidatus Schekmanbacteria bacterium RBG_13_48_7</name>
    <dbReference type="NCBI Taxonomy" id="1817878"/>
    <lineage>
        <taxon>Bacteria</taxon>
        <taxon>Candidatus Schekmaniibacteriota</taxon>
    </lineage>
</organism>
<accession>A0A1F7RVM5</accession>
<comment type="caution">
    <text evidence="1">The sequence shown here is derived from an EMBL/GenBank/DDBJ whole genome shotgun (WGS) entry which is preliminary data.</text>
</comment>
<dbReference type="AlphaFoldDB" id="A0A1F7RVM5"/>
<evidence type="ECO:0000313" key="1">
    <source>
        <dbReference type="EMBL" id="OGL45491.1"/>
    </source>
</evidence>